<reference evidence="1 2" key="1">
    <citation type="submission" date="2016-10" db="EMBL/GenBank/DDBJ databases">
        <authorList>
            <person name="de Groot N.N."/>
        </authorList>
    </citation>
    <scope>NUCLEOTIDE SEQUENCE [LARGE SCALE GENOMIC DNA]</scope>
    <source>
        <strain evidence="1 2">DSM 19547</strain>
    </source>
</reference>
<sequence>MGARREDTEAGNVISLAARRGGGGPPCFEVLERYWQDIARGRLVPDRRDVNPRRLEPALDHVFVVQRVAPGVARLRVAGVHLTDLMGMDMRGMPLSCLFHADARPLLAETLEAVFTEPARVELSLVALRPLLRARVTARMLLLPLRDDHGRVSRAIGCLDARGPARAPQRFSIDGHTHRTLIGYGQPPVRTAKGPDAQRPALSLVWSSDG</sequence>
<dbReference type="STRING" id="441119.SAMN04488047_104211"/>
<accession>A0A1I5P380</accession>
<dbReference type="Pfam" id="PF07310">
    <property type="entry name" value="PAS_5"/>
    <property type="match status" value="1"/>
</dbReference>
<name>A0A1I5P380_9RHOB</name>
<evidence type="ECO:0000313" key="2">
    <source>
        <dbReference type="Proteomes" id="UP000199356"/>
    </source>
</evidence>
<gene>
    <name evidence="1" type="ORF">SAMN04488047_104211</name>
</gene>
<evidence type="ECO:0000313" key="1">
    <source>
        <dbReference type="EMBL" id="SFP28423.1"/>
    </source>
</evidence>
<dbReference type="EMBL" id="FOXA01000004">
    <property type="protein sequence ID" value="SFP28423.1"/>
    <property type="molecule type" value="Genomic_DNA"/>
</dbReference>
<dbReference type="RefSeq" id="WP_093419988.1">
    <property type="nucleotide sequence ID" value="NZ_FOXA01000004.1"/>
</dbReference>
<protein>
    <submittedName>
        <fullName evidence="1">PAS domain-containing protein</fullName>
    </submittedName>
</protein>
<proteinExistence type="predicted"/>
<dbReference type="OrthoDB" id="8478628at2"/>
<organism evidence="1 2">
    <name type="scientific">Tranquillimonas alkanivorans</name>
    <dbReference type="NCBI Taxonomy" id="441119"/>
    <lineage>
        <taxon>Bacteria</taxon>
        <taxon>Pseudomonadati</taxon>
        <taxon>Pseudomonadota</taxon>
        <taxon>Alphaproteobacteria</taxon>
        <taxon>Rhodobacterales</taxon>
        <taxon>Roseobacteraceae</taxon>
        <taxon>Tranquillimonas</taxon>
    </lineage>
</organism>
<dbReference type="AlphaFoldDB" id="A0A1I5P380"/>
<dbReference type="InterPro" id="IPR009922">
    <property type="entry name" value="DUF1457"/>
</dbReference>
<dbReference type="Proteomes" id="UP000199356">
    <property type="component" value="Unassembled WGS sequence"/>
</dbReference>
<keyword evidence="2" id="KW-1185">Reference proteome</keyword>